<accession>A0A504YIR2</accession>
<evidence type="ECO:0000313" key="2">
    <source>
        <dbReference type="Proteomes" id="UP000316759"/>
    </source>
</evidence>
<dbReference type="EMBL" id="SUNJ01008631">
    <property type="protein sequence ID" value="TPP61083.1"/>
    <property type="molecule type" value="Genomic_DNA"/>
</dbReference>
<reference evidence="1 2" key="1">
    <citation type="submission" date="2019-04" db="EMBL/GenBank/DDBJ databases">
        <title>Annotation for the trematode Fasciola gigantica.</title>
        <authorList>
            <person name="Choi Y.-J."/>
        </authorList>
    </citation>
    <scope>NUCLEOTIDE SEQUENCE [LARGE SCALE GENOMIC DNA]</scope>
    <source>
        <strain evidence="1">Uganda_cow_1</strain>
    </source>
</reference>
<gene>
    <name evidence="1" type="ORF">FGIG_07021</name>
</gene>
<dbReference type="AlphaFoldDB" id="A0A504YIR2"/>
<protein>
    <submittedName>
        <fullName evidence="1">Uncharacterized protein</fullName>
    </submittedName>
</protein>
<name>A0A504YIR2_FASGI</name>
<evidence type="ECO:0000313" key="1">
    <source>
        <dbReference type="EMBL" id="TPP61083.1"/>
    </source>
</evidence>
<keyword evidence="2" id="KW-1185">Reference proteome</keyword>
<proteinExistence type="predicted"/>
<sequence>MISKTSVVRQMRRQKITSLFDISTDFSVIFVFKLPNPTHIRSKFCHTFMLLFGAFLQASFHSRSLQVMIFYLRTSDCFNYLDNSGNSLILISNVGVSDNLRGVGLYLTYV</sequence>
<organism evidence="1 2">
    <name type="scientific">Fasciola gigantica</name>
    <name type="common">Giant liver fluke</name>
    <dbReference type="NCBI Taxonomy" id="46835"/>
    <lineage>
        <taxon>Eukaryota</taxon>
        <taxon>Metazoa</taxon>
        <taxon>Spiralia</taxon>
        <taxon>Lophotrochozoa</taxon>
        <taxon>Platyhelminthes</taxon>
        <taxon>Trematoda</taxon>
        <taxon>Digenea</taxon>
        <taxon>Plagiorchiida</taxon>
        <taxon>Echinostomata</taxon>
        <taxon>Echinostomatoidea</taxon>
        <taxon>Fasciolidae</taxon>
        <taxon>Fasciola</taxon>
    </lineage>
</organism>
<comment type="caution">
    <text evidence="1">The sequence shown here is derived from an EMBL/GenBank/DDBJ whole genome shotgun (WGS) entry which is preliminary data.</text>
</comment>
<dbReference type="Proteomes" id="UP000316759">
    <property type="component" value="Unassembled WGS sequence"/>
</dbReference>